<sequence length="312" mass="35447">MIEAIKFWNEPNNKSHWDLELDPEWKQFSHMVRLASTACAAENPHLTRVLGGISPIDPAFIARLDGAGVLQGVHAVAVHGFPLDWNHWAIHEWPQKLAEIQAVTTLPVWVTEVGVSTFGAEEVQAWGLKRSAELLIGRAPRIHWYSLYDLPKAWPATTRHREAEGSSYYRHFHMGLLREDGTPKLAAHEFSAFTPELGICQWFHFEDHRLDDAVRWLKRLGVTRLRTGLSWADSFRPNADAWFDRQMKALEDFDLTLTFCFTPEHRGIQPHHTSAPQVPEEYAEFCARMVRRYVGGSATPVEAAPASEALLA</sequence>
<dbReference type="InterPro" id="IPR017853">
    <property type="entry name" value="GH"/>
</dbReference>
<gene>
    <name evidence="1" type="ORF">JI739_06325</name>
</gene>
<dbReference type="SUPFAM" id="SSF51445">
    <property type="entry name" value="(Trans)glycosidases"/>
    <property type="match status" value="2"/>
</dbReference>
<accession>A0A937D0Y6</accession>
<dbReference type="Gene3D" id="3.20.20.80">
    <property type="entry name" value="Glycosidases"/>
    <property type="match status" value="2"/>
</dbReference>
<evidence type="ECO:0000313" key="1">
    <source>
        <dbReference type="EMBL" id="MBL0419959.1"/>
    </source>
</evidence>
<organism evidence="1 2">
    <name type="scientific">Ramlibacter aurantiacus</name>
    <dbReference type="NCBI Taxonomy" id="2801330"/>
    <lineage>
        <taxon>Bacteria</taxon>
        <taxon>Pseudomonadati</taxon>
        <taxon>Pseudomonadota</taxon>
        <taxon>Betaproteobacteria</taxon>
        <taxon>Burkholderiales</taxon>
        <taxon>Comamonadaceae</taxon>
        <taxon>Ramlibacter</taxon>
    </lineage>
</organism>
<dbReference type="RefSeq" id="WP_201682957.1">
    <property type="nucleotide sequence ID" value="NZ_JAEQNA010000001.1"/>
</dbReference>
<dbReference type="AlphaFoldDB" id="A0A937D0Y6"/>
<comment type="caution">
    <text evidence="1">The sequence shown here is derived from an EMBL/GenBank/DDBJ whole genome shotgun (WGS) entry which is preliminary data.</text>
</comment>
<reference evidence="1" key="1">
    <citation type="submission" date="2021-01" db="EMBL/GenBank/DDBJ databases">
        <title>Ramlibacter sp. strain AW1 16S ribosomal RNA gene Genome sequencing and assembly.</title>
        <authorList>
            <person name="Kang M."/>
        </authorList>
    </citation>
    <scope>NUCLEOTIDE SEQUENCE</scope>
    <source>
        <strain evidence="1">AW1</strain>
    </source>
</reference>
<protein>
    <submittedName>
        <fullName evidence="1">Beta-xylosidase</fullName>
    </submittedName>
</protein>
<evidence type="ECO:0000313" key="2">
    <source>
        <dbReference type="Proteomes" id="UP000613011"/>
    </source>
</evidence>
<proteinExistence type="predicted"/>
<dbReference type="Proteomes" id="UP000613011">
    <property type="component" value="Unassembled WGS sequence"/>
</dbReference>
<keyword evidence="2" id="KW-1185">Reference proteome</keyword>
<dbReference type="EMBL" id="JAEQNA010000001">
    <property type="protein sequence ID" value="MBL0419959.1"/>
    <property type="molecule type" value="Genomic_DNA"/>
</dbReference>
<name>A0A937D0Y6_9BURK</name>